<comment type="caution">
    <text evidence="8">The sequence shown here is derived from an EMBL/GenBank/DDBJ whole genome shotgun (WGS) entry which is preliminary data.</text>
</comment>
<dbReference type="InterPro" id="IPR016007">
    <property type="entry name" value="Alpha_rhamnosid"/>
</dbReference>
<dbReference type="InterPro" id="IPR008902">
    <property type="entry name" value="Rhamnosid_concanavalin"/>
</dbReference>
<dbReference type="OrthoDB" id="9761045at2"/>
<dbReference type="GO" id="GO:0005975">
    <property type="term" value="P:carbohydrate metabolic process"/>
    <property type="evidence" value="ECO:0007669"/>
    <property type="project" value="InterPro"/>
</dbReference>
<dbReference type="InterPro" id="IPR013783">
    <property type="entry name" value="Ig-like_fold"/>
</dbReference>
<dbReference type="Pfam" id="PF25788">
    <property type="entry name" value="Ig_Rha78A_N"/>
    <property type="match status" value="1"/>
</dbReference>
<dbReference type="GO" id="GO:0030596">
    <property type="term" value="F:alpha-L-rhamnosidase activity"/>
    <property type="evidence" value="ECO:0007669"/>
    <property type="project" value="UniProtKB-EC"/>
</dbReference>
<dbReference type="EC" id="3.2.1.40" evidence="2"/>
<dbReference type="Pfam" id="PF05592">
    <property type="entry name" value="Bac_rhamnosid"/>
    <property type="match status" value="1"/>
</dbReference>
<evidence type="ECO:0000259" key="4">
    <source>
        <dbReference type="Pfam" id="PF05592"/>
    </source>
</evidence>
<dbReference type="PANTHER" id="PTHR33307">
    <property type="entry name" value="ALPHA-RHAMNOSIDASE (EUROFUNG)"/>
    <property type="match status" value="1"/>
</dbReference>
<dbReference type="PANTHER" id="PTHR33307:SF6">
    <property type="entry name" value="ALPHA-RHAMNOSIDASE (EUROFUNG)-RELATED"/>
    <property type="match status" value="1"/>
</dbReference>
<feature type="domain" description="Bacterial alpha-L-rhamnosidase N-terminal" evidence="5">
    <location>
        <begin position="298"/>
        <end position="474"/>
    </location>
</feature>
<dbReference type="EMBL" id="JAAAMU010000007">
    <property type="protein sequence ID" value="NBC70391.1"/>
    <property type="molecule type" value="Genomic_DNA"/>
</dbReference>
<evidence type="ECO:0000256" key="1">
    <source>
        <dbReference type="ARBA" id="ARBA00001445"/>
    </source>
</evidence>
<dbReference type="Proteomes" id="UP000558113">
    <property type="component" value="Unassembled WGS sequence"/>
</dbReference>
<dbReference type="SUPFAM" id="SSF48208">
    <property type="entry name" value="Six-hairpin glycosidases"/>
    <property type="match status" value="1"/>
</dbReference>
<evidence type="ECO:0000313" key="9">
    <source>
        <dbReference type="Proteomes" id="UP000558113"/>
    </source>
</evidence>
<dbReference type="InterPro" id="IPR008928">
    <property type="entry name" value="6-hairpin_glycosidase_sf"/>
</dbReference>
<evidence type="ECO:0000256" key="3">
    <source>
        <dbReference type="ARBA" id="ARBA00022801"/>
    </source>
</evidence>
<comment type="catalytic activity">
    <reaction evidence="1">
        <text>Hydrolysis of terminal non-reducing alpha-L-rhamnose residues in alpha-L-rhamnosides.</text>
        <dbReference type="EC" id="3.2.1.40"/>
    </reaction>
</comment>
<feature type="domain" description="Alpha-L-rhamnosidase concanavalin-like" evidence="4">
    <location>
        <begin position="484"/>
        <end position="576"/>
    </location>
</feature>
<keyword evidence="9" id="KW-1185">Reference proteome</keyword>
<feature type="domain" description="Alpha-L-rhamnosidase six-hairpin glycosidase" evidence="6">
    <location>
        <begin position="593"/>
        <end position="926"/>
    </location>
</feature>
<protein>
    <recommendedName>
        <fullName evidence="2">alpha-L-rhamnosidase</fullName>
        <ecNumber evidence="2">3.2.1.40</ecNumber>
    </recommendedName>
</protein>
<evidence type="ECO:0000313" key="8">
    <source>
        <dbReference type="EMBL" id="NBC70391.1"/>
    </source>
</evidence>
<dbReference type="Gene3D" id="1.50.10.10">
    <property type="match status" value="1"/>
</dbReference>
<dbReference type="InterPro" id="IPR035396">
    <property type="entry name" value="Bac_rhamnosid6H"/>
</dbReference>
<dbReference type="InterPro" id="IPR035398">
    <property type="entry name" value="Bac_rhamnosid_C"/>
</dbReference>
<feature type="domain" description="Alpha-L-rhamnosidase C-terminal" evidence="7">
    <location>
        <begin position="928"/>
        <end position="995"/>
    </location>
</feature>
<dbReference type="PIRSF" id="PIRSF010631">
    <property type="entry name" value="A-rhamnsds"/>
    <property type="match status" value="1"/>
</dbReference>
<dbReference type="InterPro" id="IPR012341">
    <property type="entry name" value="6hp_glycosidase-like_sf"/>
</dbReference>
<dbReference type="RefSeq" id="WP_161699289.1">
    <property type="nucleotide sequence ID" value="NZ_JAAAMU010000007.1"/>
</dbReference>
<dbReference type="Pfam" id="PF17390">
    <property type="entry name" value="Bac_rhamnosid_C"/>
    <property type="match status" value="1"/>
</dbReference>
<evidence type="ECO:0000259" key="5">
    <source>
        <dbReference type="Pfam" id="PF08531"/>
    </source>
</evidence>
<proteinExistence type="predicted"/>
<dbReference type="AlphaFoldDB" id="A0A7X4YPY0"/>
<dbReference type="Gene3D" id="2.60.120.260">
    <property type="entry name" value="Galactose-binding domain-like"/>
    <property type="match status" value="3"/>
</dbReference>
<gene>
    <name evidence="8" type="ORF">GT003_15430</name>
</gene>
<dbReference type="Gene3D" id="2.60.420.10">
    <property type="entry name" value="Maltose phosphorylase, domain 3"/>
    <property type="match status" value="1"/>
</dbReference>
<sequence length="1036" mass="115462">MKAYELKTDQTFQPLGIITQQPLFGWKLDASERAQRQTGYRILVDTDAERLAQAAGSVWDSGKVASDETLQIRYAGKRLASGQRYYWKVMVWDGSGAASEWSAAAWFETGLLLPEEWQGKWIGGNSDYNPLEGCKWIWHSLPARADATVVFRRTFGLPSHKAIRQAIFHGTCGGPFTLFVNGSTIAKQNARWKQDWTSPFTYIDFTSKLGEGDNALTCEAAIADGEQAGFIAAFELHYEDGSIELISTDSDWQASCKGADDGEWQPANVIAEYGDAPWGRIKRRGPAPLLRKEFDVEKPVKTARLHICCLGYFELSLNGYRLGDGLLQPDYTQFPKRTYALTFEGEAYLAEGCNCIGVELGRGHYAYQKDWIGDVLSKPEPSTGTIEPKFRLQLQLDYADGTSGTIVSDETWRTADGPTRDDNIWYGDKYDARFEQSGWDTAGFASDHWAPVNLMTPGEGAIEAAFVPPIRVVETVPFVPIGKPKPNVYVYDCGKVTAGWARLTLTAARGTSVKLIYDERLREDGTLDIWKRGYDHQFWENAQEDVYVCKGGGEESWEPKFSYKGFRYIQIESSCDIDLLKLEALVFHNDVDAIGSFECSNPLFNRIHRAMVDTMLNNFHSIPTDTPYHEKRGWLGDAQAIAECATMNLDLTAFFSKWVQDIADSQDEDGAVCHTAPGPFLYMTPSPAWMSAFIIIPWTLYEYYGDRETLRKHYAGMKRYLQYEWKRLVDGTSTDESYADWAVPGPFIGPEGGDLLATAYVFHSCTLMARIAEVLGEEADAAEYLAAEERLKIALNGKFYDAERHVYRTPIEVGYRQTSNVLPVAFGAAPAADVPRVTANLAEDIRTRTNGHLDTGCFGTKFLAPALTEHGHGELAYELANKTTYPSWGYCLAVGGTSFWEAWEEETRSYDHYFLGTIDDWFYKHLAGIRTGSNGYRTSIIKPCVLGDLTRVSGMIETVRGRIGSTWEKTAGGIAHTVTIPANTTATVYVPKTGDGPLSESGVPAGQAEGIFSLAEEHDYWKIEAGSGTYRFETAN</sequence>
<dbReference type="InterPro" id="IPR013737">
    <property type="entry name" value="Bac_rhamnosid_N"/>
</dbReference>
<dbReference type="Gene3D" id="2.60.40.10">
    <property type="entry name" value="Immunoglobulins"/>
    <property type="match status" value="1"/>
</dbReference>
<evidence type="ECO:0000259" key="7">
    <source>
        <dbReference type="Pfam" id="PF17390"/>
    </source>
</evidence>
<evidence type="ECO:0000259" key="6">
    <source>
        <dbReference type="Pfam" id="PF17389"/>
    </source>
</evidence>
<keyword evidence="3 8" id="KW-0378">Hydrolase</keyword>
<evidence type="ECO:0000256" key="2">
    <source>
        <dbReference type="ARBA" id="ARBA00012652"/>
    </source>
</evidence>
<name>A0A7X4YPY0_9BACL</name>
<reference evidence="8 9" key="1">
    <citation type="submission" date="2020-01" db="EMBL/GenBank/DDBJ databases">
        <title>Paenibacillus soybeanensis sp. nov. isolated from the nodules of soybean (Glycine max(L.) Merr).</title>
        <authorList>
            <person name="Wang H."/>
        </authorList>
    </citation>
    <scope>NUCLEOTIDE SEQUENCE [LARGE SCALE GENOMIC DNA]</scope>
    <source>
        <strain evidence="8 9">DSM 23054</strain>
    </source>
</reference>
<dbReference type="Pfam" id="PF08531">
    <property type="entry name" value="Bac_rhamnosid_N"/>
    <property type="match status" value="1"/>
</dbReference>
<accession>A0A7X4YPY0</accession>
<organism evidence="8 9">
    <name type="scientific">Paenibacillus sacheonensis</name>
    <dbReference type="NCBI Taxonomy" id="742054"/>
    <lineage>
        <taxon>Bacteria</taxon>
        <taxon>Bacillati</taxon>
        <taxon>Bacillota</taxon>
        <taxon>Bacilli</taxon>
        <taxon>Bacillales</taxon>
        <taxon>Paenibacillaceae</taxon>
        <taxon>Paenibacillus</taxon>
    </lineage>
</organism>
<dbReference type="Pfam" id="PF17389">
    <property type="entry name" value="Bac_rhamnosid6H"/>
    <property type="match status" value="1"/>
</dbReference>